<protein>
    <submittedName>
        <fullName evidence="1">TIGR00375 family protein</fullName>
    </submittedName>
</protein>
<gene>
    <name evidence="1" type="ORF">J4415_03055</name>
</gene>
<organism evidence="1 2">
    <name type="scientific">Candidatus Iainarchaeum sp</name>
    <dbReference type="NCBI Taxonomy" id="3101447"/>
    <lineage>
        <taxon>Archaea</taxon>
        <taxon>Candidatus Iainarchaeota</taxon>
        <taxon>Candidatus Iainarchaeia</taxon>
        <taxon>Candidatus Iainarchaeales</taxon>
        <taxon>Candidatus Iainarchaeaceae</taxon>
        <taxon>Candidatus Iainarchaeum</taxon>
    </lineage>
</organism>
<dbReference type="NCBIfam" id="TIGR00375">
    <property type="entry name" value="TIGR00375 family protein"/>
    <property type="match status" value="1"/>
</dbReference>
<dbReference type="InterPro" id="IPR005287">
    <property type="entry name" value="CHP00375"/>
</dbReference>
<sequence>MKEYNADLHFHGPYSGGVSKNMLLPVIAEQAQLKGLHICSTADILHNEWLKHVKQNLKEESNGIFGIEGREIKFIIGTEVQDVNRVHHLVYLPDIASAENLREKLLKFGNLDGYGNGRPRLKTNAEQTAEIVKDCNGIMGPAHAFTPYFSIYAHFGSMLSCYGKMLNEIYFMELGLSADSYFADLIADNHNYQFITASDSHSPYPHRIGREFTRIKMKEPDFSSLKHALKEKDEALITLNAGLDPREGKYHLSACNKCYTKFSMLEAEAFKWKCPKCKATIKKGVRDRILELANYKEEKHPKFRPPYMHILSLAEIIQIALGAKNVQAPEVQTLWRNFVDAFGNEINAVIDAPIDALSGLHADVAKNIEAFRKGYVIYIPGGGGQYGTPVICKSAEEMVQKQKELEKEISGKSEFSGQKTLGEF</sequence>
<dbReference type="AlphaFoldDB" id="A0A8T4L181"/>
<accession>A0A8T4L181</accession>
<name>A0A8T4L181_9ARCH</name>
<reference evidence="1" key="1">
    <citation type="submission" date="2021-03" db="EMBL/GenBank/DDBJ databases">
        <authorList>
            <person name="Jaffe A."/>
        </authorList>
    </citation>
    <scope>NUCLEOTIDE SEQUENCE</scope>
    <source>
        <strain evidence="1">RIFCSPHIGHO2_01_FULL_AR10_44_11</strain>
    </source>
</reference>
<comment type="caution">
    <text evidence="1">The sequence shown here is derived from an EMBL/GenBank/DDBJ whole genome shotgun (WGS) entry which is preliminary data.</text>
</comment>
<dbReference type="PANTHER" id="PTHR40084:SF1">
    <property type="entry name" value="PHOSPHOTRANSFERASE"/>
    <property type="match status" value="1"/>
</dbReference>
<dbReference type="PANTHER" id="PTHR40084">
    <property type="entry name" value="PHOSPHOHYDROLASE, PHP FAMILY"/>
    <property type="match status" value="1"/>
</dbReference>
<dbReference type="CDD" id="cd19067">
    <property type="entry name" value="PfuEndoQ-like"/>
    <property type="match status" value="1"/>
</dbReference>
<dbReference type="Proteomes" id="UP000677687">
    <property type="component" value="Unassembled WGS sequence"/>
</dbReference>
<dbReference type="InterPro" id="IPR016195">
    <property type="entry name" value="Pol/histidinol_Pase-like"/>
</dbReference>
<evidence type="ECO:0000313" key="2">
    <source>
        <dbReference type="Proteomes" id="UP000677687"/>
    </source>
</evidence>
<dbReference type="SUPFAM" id="SSF89550">
    <property type="entry name" value="PHP domain-like"/>
    <property type="match status" value="1"/>
</dbReference>
<evidence type="ECO:0000313" key="1">
    <source>
        <dbReference type="EMBL" id="MBS3057585.1"/>
    </source>
</evidence>
<dbReference type="EMBL" id="JAGVWD010000044">
    <property type="protein sequence ID" value="MBS3057585.1"/>
    <property type="molecule type" value="Genomic_DNA"/>
</dbReference>
<dbReference type="Gene3D" id="3.20.20.140">
    <property type="entry name" value="Metal-dependent hydrolases"/>
    <property type="match status" value="1"/>
</dbReference>
<reference evidence="1" key="2">
    <citation type="submission" date="2021-05" db="EMBL/GenBank/DDBJ databases">
        <title>Protein family content uncovers lineage relationships and bacterial pathway maintenance mechanisms in DPANN archaea.</title>
        <authorList>
            <person name="Castelle C.J."/>
            <person name="Meheust R."/>
            <person name="Jaffe A.L."/>
            <person name="Seitz K."/>
            <person name="Gong X."/>
            <person name="Baker B.J."/>
            <person name="Banfield J.F."/>
        </authorList>
    </citation>
    <scope>NUCLEOTIDE SEQUENCE</scope>
    <source>
        <strain evidence="1">RIFCSPHIGHO2_01_FULL_AR10_44_11</strain>
    </source>
</reference>
<proteinExistence type="predicted"/>